<gene>
    <name evidence="3" type="ordered locus">Celf_3562</name>
</gene>
<dbReference type="Proteomes" id="UP000008460">
    <property type="component" value="Chromosome"/>
</dbReference>
<keyword evidence="1" id="KW-0472">Membrane</keyword>
<evidence type="ECO:0000259" key="2">
    <source>
        <dbReference type="Pfam" id="PF10708"/>
    </source>
</evidence>
<organism evidence="3 4">
    <name type="scientific">Cellulomonas fimi (strain ATCC 484 / DSM 20113 / JCM 1341 / CCUG 24087 / LMG 16345 / NBRC 15513 / NCIMB 8980 / NCTC 7547 / NRS-133)</name>
    <dbReference type="NCBI Taxonomy" id="590998"/>
    <lineage>
        <taxon>Bacteria</taxon>
        <taxon>Bacillati</taxon>
        <taxon>Actinomycetota</taxon>
        <taxon>Actinomycetes</taxon>
        <taxon>Micrococcales</taxon>
        <taxon>Cellulomonadaceae</taxon>
        <taxon>Cellulomonas</taxon>
    </lineage>
</organism>
<dbReference type="InterPro" id="IPR018929">
    <property type="entry name" value="DUF2510"/>
</dbReference>
<feature type="transmembrane region" description="Helical" evidence="1">
    <location>
        <begin position="114"/>
        <end position="134"/>
    </location>
</feature>
<feature type="transmembrane region" description="Helical" evidence="1">
    <location>
        <begin position="140"/>
        <end position="159"/>
    </location>
</feature>
<dbReference type="KEGG" id="cfi:Celf_3562"/>
<proteinExistence type="predicted"/>
<sequence>MSEGFAPPPGWYPDGRTTGVLRWFDGAGWTEHTTPHPAHSRPAPAPDPVLPVASRPSSFVPGGGMAAAGAVGGSSFGQVPLRLGQSLNLADTVLQSEAYRTNRVREAQVKRRNALWFSLGGALALLALSGLVAFATRTIIGVPTIVCLMGAAGLATQAVRGYRDAVFRGAEPLSPGGWVAVAVAGLLAVGVAVAGPVVTVVAVTESVREAVGG</sequence>
<keyword evidence="1" id="KW-1133">Transmembrane helix</keyword>
<accession>F4H354</accession>
<keyword evidence="1" id="KW-0812">Transmembrane</keyword>
<dbReference type="AlphaFoldDB" id="F4H354"/>
<dbReference type="EMBL" id="CP002666">
    <property type="protein sequence ID" value="AEE47672.1"/>
    <property type="molecule type" value="Genomic_DNA"/>
</dbReference>
<feature type="transmembrane region" description="Helical" evidence="1">
    <location>
        <begin position="179"/>
        <end position="203"/>
    </location>
</feature>
<keyword evidence="4" id="KW-1185">Reference proteome</keyword>
<evidence type="ECO:0000256" key="1">
    <source>
        <dbReference type="SAM" id="Phobius"/>
    </source>
</evidence>
<dbReference type="RefSeq" id="WP_013772695.1">
    <property type="nucleotide sequence ID" value="NC_015514.1"/>
</dbReference>
<feature type="domain" description="DUF2510" evidence="2">
    <location>
        <begin position="9"/>
        <end position="40"/>
    </location>
</feature>
<evidence type="ECO:0000313" key="3">
    <source>
        <dbReference type="EMBL" id="AEE47672.1"/>
    </source>
</evidence>
<protein>
    <recommendedName>
        <fullName evidence="2">DUF2510 domain-containing protein</fullName>
    </recommendedName>
</protein>
<evidence type="ECO:0000313" key="4">
    <source>
        <dbReference type="Proteomes" id="UP000008460"/>
    </source>
</evidence>
<name>F4H354_CELFA</name>
<reference evidence="3 4" key="1">
    <citation type="submission" date="2011-04" db="EMBL/GenBank/DDBJ databases">
        <title>Complete sequence of Cellulomonas fimi ATCC 484.</title>
        <authorList>
            <consortium name="US DOE Joint Genome Institute"/>
            <person name="Lucas S."/>
            <person name="Han J."/>
            <person name="Lapidus A."/>
            <person name="Cheng J.-F."/>
            <person name="Goodwin L."/>
            <person name="Pitluck S."/>
            <person name="Peters L."/>
            <person name="Chertkov O."/>
            <person name="Detter J.C."/>
            <person name="Han C."/>
            <person name="Tapia R."/>
            <person name="Land M."/>
            <person name="Hauser L."/>
            <person name="Kyrpides N."/>
            <person name="Ivanova N."/>
            <person name="Ovchinnikova G."/>
            <person name="Pagani I."/>
            <person name="Mead D."/>
            <person name="Brumm P."/>
            <person name="Woyke T."/>
        </authorList>
    </citation>
    <scope>NUCLEOTIDE SEQUENCE [LARGE SCALE GENOMIC DNA]</scope>
    <source>
        <strain evidence="4">ATCC 484 / DSM 20113 / JCM 1341 / NBRC 15513 / NCIMB 8980 / NCTC 7547</strain>
    </source>
</reference>
<dbReference type="STRING" id="590998.Celf_3562"/>
<dbReference type="Pfam" id="PF10708">
    <property type="entry name" value="DUF2510"/>
    <property type="match status" value="1"/>
</dbReference>
<dbReference type="HOGENOM" id="CLU_1292502_0_0_11"/>